<keyword evidence="3 6" id="KW-1133">Transmembrane helix</keyword>
<feature type="transmembrane region" description="Helical" evidence="6">
    <location>
        <begin position="48"/>
        <end position="67"/>
    </location>
</feature>
<feature type="transmembrane region" description="Helical" evidence="6">
    <location>
        <begin position="113"/>
        <end position="129"/>
    </location>
</feature>
<gene>
    <name evidence="8" type="ORF">NNJEOMEG_01738</name>
</gene>
<dbReference type="PANTHER" id="PTHR37422:SF13">
    <property type="entry name" value="LIPOPOLYSACCHARIDE BIOSYNTHESIS PROTEIN PA4999-RELATED"/>
    <property type="match status" value="1"/>
</dbReference>
<evidence type="ECO:0000256" key="6">
    <source>
        <dbReference type="SAM" id="Phobius"/>
    </source>
</evidence>
<feature type="transmembrane region" description="Helical" evidence="6">
    <location>
        <begin position="358"/>
        <end position="378"/>
    </location>
</feature>
<organism evidence="8 9">
    <name type="scientific">Fundidesulfovibrio magnetotacticus</name>
    <dbReference type="NCBI Taxonomy" id="2730080"/>
    <lineage>
        <taxon>Bacteria</taxon>
        <taxon>Pseudomonadati</taxon>
        <taxon>Thermodesulfobacteriota</taxon>
        <taxon>Desulfovibrionia</taxon>
        <taxon>Desulfovibrionales</taxon>
        <taxon>Desulfovibrionaceae</taxon>
        <taxon>Fundidesulfovibrio</taxon>
    </lineage>
</organism>
<reference evidence="8 9" key="2">
    <citation type="submission" date="2020-05" db="EMBL/GenBank/DDBJ databases">
        <title>Draft genome sequence of Desulfovibrio sp. strainFSS-1.</title>
        <authorList>
            <person name="Shimoshige H."/>
            <person name="Kobayashi H."/>
            <person name="Maekawa T."/>
        </authorList>
    </citation>
    <scope>NUCLEOTIDE SEQUENCE [LARGE SCALE GENOMIC DNA]</scope>
    <source>
        <strain evidence="8 9">SIID29052-01</strain>
    </source>
</reference>
<feature type="transmembrane region" description="Helical" evidence="6">
    <location>
        <begin position="268"/>
        <end position="287"/>
    </location>
</feature>
<evidence type="ECO:0000256" key="3">
    <source>
        <dbReference type="ARBA" id="ARBA00022989"/>
    </source>
</evidence>
<feature type="region of interest" description="Disordered" evidence="5">
    <location>
        <begin position="1"/>
        <end position="22"/>
    </location>
</feature>
<feature type="domain" description="O-antigen ligase-related" evidence="7">
    <location>
        <begin position="233"/>
        <end position="371"/>
    </location>
</feature>
<evidence type="ECO:0000259" key="7">
    <source>
        <dbReference type="Pfam" id="PF04932"/>
    </source>
</evidence>
<protein>
    <recommendedName>
        <fullName evidence="7">O-antigen ligase-related domain-containing protein</fullName>
    </recommendedName>
</protein>
<dbReference type="GO" id="GO:0016020">
    <property type="term" value="C:membrane"/>
    <property type="evidence" value="ECO:0007669"/>
    <property type="project" value="UniProtKB-SubCell"/>
</dbReference>
<comment type="subcellular location">
    <subcellularLocation>
        <location evidence="1">Membrane</location>
        <topology evidence="1">Multi-pass membrane protein</topology>
    </subcellularLocation>
</comment>
<sequence>MTPKNHTGYAPDHRSNSRASRETNFQHERMADLIVRSINGVPVPRKEGWTKGGWVIFLISFFLLGRVQESIQFLWPLRLTLLSCLLAASLIITNGGFKQIRLGKLFHSKTFKYYFFIIIISGIGIPFSIYNSNSLAYFIEIFLQINAIYILGLNSTVDSFADLNPVVSAVITSMACLSLIIIFMPRYIDGRATAIYTYDPNDFSLLMTIIAAFLYPGRHHFTSLQRLMTYTSVIMAFVSVYLSQSRGGFAALFAAIMAESLFHGKKSFVTRLLVFFVLAVFVVFPNADNLGRLGTITDVQNDYNTNSSSGRIAIWERGLNMIIEHPVLGVGLKTFRYAEGASHEGGKWSEAHNSFIEIGAELGVPGLLAFLGMLLSAFRLARPVSPEDWIGRGIRLSLVAFVVGGMFLSWAYHFVLYFFLGIAMMRERLLFEGVPITWRTTPPLKSEKRTPQERP</sequence>
<feature type="compositionally biased region" description="Basic and acidic residues" evidence="5">
    <location>
        <begin position="11"/>
        <end position="22"/>
    </location>
</feature>
<keyword evidence="2 6" id="KW-0812">Transmembrane</keyword>
<evidence type="ECO:0000313" key="9">
    <source>
        <dbReference type="Proteomes" id="UP000494245"/>
    </source>
</evidence>
<evidence type="ECO:0000256" key="4">
    <source>
        <dbReference type="ARBA" id="ARBA00023136"/>
    </source>
</evidence>
<evidence type="ECO:0000256" key="2">
    <source>
        <dbReference type="ARBA" id="ARBA00022692"/>
    </source>
</evidence>
<dbReference type="Proteomes" id="UP000494245">
    <property type="component" value="Unassembled WGS sequence"/>
</dbReference>
<feature type="transmembrane region" description="Helical" evidence="6">
    <location>
        <begin position="73"/>
        <end position="92"/>
    </location>
</feature>
<keyword evidence="4 6" id="KW-0472">Membrane</keyword>
<reference evidence="8 9" key="1">
    <citation type="submission" date="2020-04" db="EMBL/GenBank/DDBJ databases">
        <authorList>
            <consortium name="Desulfovibrio sp. FSS-1 genome sequencing consortium"/>
            <person name="Shimoshige H."/>
            <person name="Kobayashi H."/>
            <person name="Maekawa T."/>
        </authorList>
    </citation>
    <scope>NUCLEOTIDE SEQUENCE [LARGE SCALE GENOMIC DNA]</scope>
    <source>
        <strain evidence="8 9">SIID29052-01</strain>
    </source>
</reference>
<name>A0A6V8LSF5_9BACT</name>
<dbReference type="InterPro" id="IPR007016">
    <property type="entry name" value="O-antigen_ligase-rel_domated"/>
</dbReference>
<feature type="transmembrane region" description="Helical" evidence="6">
    <location>
        <begin position="203"/>
        <end position="221"/>
    </location>
</feature>
<keyword evidence="9" id="KW-1185">Reference proteome</keyword>
<feature type="transmembrane region" description="Helical" evidence="6">
    <location>
        <begin position="398"/>
        <end position="420"/>
    </location>
</feature>
<dbReference type="InterPro" id="IPR051533">
    <property type="entry name" value="WaaL-like"/>
</dbReference>
<dbReference type="EMBL" id="BLTE01000007">
    <property type="protein sequence ID" value="GFK93900.1"/>
    <property type="molecule type" value="Genomic_DNA"/>
</dbReference>
<dbReference type="Pfam" id="PF04932">
    <property type="entry name" value="Wzy_C"/>
    <property type="match status" value="1"/>
</dbReference>
<feature type="transmembrane region" description="Helical" evidence="6">
    <location>
        <begin position="135"/>
        <end position="153"/>
    </location>
</feature>
<dbReference type="PANTHER" id="PTHR37422">
    <property type="entry name" value="TEICHURONIC ACID BIOSYNTHESIS PROTEIN TUAE"/>
    <property type="match status" value="1"/>
</dbReference>
<dbReference type="AlphaFoldDB" id="A0A6V8LSF5"/>
<evidence type="ECO:0000256" key="5">
    <source>
        <dbReference type="SAM" id="MobiDB-lite"/>
    </source>
</evidence>
<accession>A0A6V8LSF5</accession>
<evidence type="ECO:0000256" key="1">
    <source>
        <dbReference type="ARBA" id="ARBA00004141"/>
    </source>
</evidence>
<proteinExistence type="predicted"/>
<evidence type="ECO:0000313" key="8">
    <source>
        <dbReference type="EMBL" id="GFK93900.1"/>
    </source>
</evidence>
<comment type="caution">
    <text evidence="8">The sequence shown here is derived from an EMBL/GenBank/DDBJ whole genome shotgun (WGS) entry which is preliminary data.</text>
</comment>
<feature type="transmembrane region" description="Helical" evidence="6">
    <location>
        <begin position="233"/>
        <end position="256"/>
    </location>
</feature>
<feature type="transmembrane region" description="Helical" evidence="6">
    <location>
        <begin position="165"/>
        <end position="183"/>
    </location>
</feature>